<protein>
    <submittedName>
        <fullName evidence="5">Cupin</fullName>
    </submittedName>
</protein>
<dbReference type="SMART" id="SM00342">
    <property type="entry name" value="HTH_ARAC"/>
    <property type="match status" value="1"/>
</dbReference>
<dbReference type="GO" id="GO:0043565">
    <property type="term" value="F:sequence-specific DNA binding"/>
    <property type="evidence" value="ECO:0007669"/>
    <property type="project" value="InterPro"/>
</dbReference>
<feature type="domain" description="HTH araC/xylS-type" evidence="4">
    <location>
        <begin position="212"/>
        <end position="310"/>
    </location>
</feature>
<dbReference type="KEGG" id="bfz:BAU07_16135"/>
<accession>A0A193GGL0</accession>
<dbReference type="Pfam" id="PF12833">
    <property type="entry name" value="HTH_18"/>
    <property type="match status" value="1"/>
</dbReference>
<dbReference type="Gene3D" id="1.10.10.60">
    <property type="entry name" value="Homeodomain-like"/>
    <property type="match status" value="1"/>
</dbReference>
<dbReference type="GO" id="GO:0003700">
    <property type="term" value="F:DNA-binding transcription factor activity"/>
    <property type="evidence" value="ECO:0007669"/>
    <property type="project" value="InterPro"/>
</dbReference>
<dbReference type="PANTHER" id="PTHR46796:SF7">
    <property type="entry name" value="ARAC FAMILY TRANSCRIPTIONAL REGULATOR"/>
    <property type="match status" value="1"/>
</dbReference>
<dbReference type="SUPFAM" id="SSF46689">
    <property type="entry name" value="Homeodomain-like"/>
    <property type="match status" value="2"/>
</dbReference>
<gene>
    <name evidence="5" type="ORF">BAU07_16135</name>
</gene>
<dbReference type="PROSITE" id="PS01124">
    <property type="entry name" value="HTH_ARAC_FAMILY_2"/>
    <property type="match status" value="1"/>
</dbReference>
<dbReference type="InterPro" id="IPR018060">
    <property type="entry name" value="HTH_AraC"/>
</dbReference>
<dbReference type="RefSeq" id="WP_066659541.1">
    <property type="nucleotide sequence ID" value="NZ_CBCSCL010000052.1"/>
</dbReference>
<evidence type="ECO:0000256" key="2">
    <source>
        <dbReference type="ARBA" id="ARBA00023125"/>
    </source>
</evidence>
<sequence>MPGSNHSGLAMLDHLLAALDVGVAHFTTCDVRAGWAVEFDACEAASLHYCLTGGGVLAVPGIPPIRLAPHTFVLLAPGTPYRIGSARPSPGQRQRRPRLRCSPSLESVPTVAVGHGRQGISTICGEVSAGVAAGSRSFPFLGEPLVARFVAGDGLEDPLVKLLAESLSPRVGTRALSEALLKQCLVLALRRCMEQGESKFSWLAGLADARLSGALRVIFERPNAPLTVESLAGVACMSRSAFAAAFVRAFGISPMSLVNVVRLRRAGEQLATTALPVSQVAQQAGFASRSHFSQAFTRLHGVDPSRFRRESVGGPAVLAPRKPR</sequence>
<keyword evidence="6" id="KW-1185">Reference proteome</keyword>
<name>A0A193GGL0_9BORD</name>
<evidence type="ECO:0000256" key="3">
    <source>
        <dbReference type="ARBA" id="ARBA00023163"/>
    </source>
</evidence>
<proteinExistence type="predicted"/>
<dbReference type="Pfam" id="PF12852">
    <property type="entry name" value="Cupin_6"/>
    <property type="match status" value="1"/>
</dbReference>
<evidence type="ECO:0000313" key="5">
    <source>
        <dbReference type="EMBL" id="ANN78434.1"/>
    </source>
</evidence>
<dbReference type="OrthoDB" id="9789899at2"/>
<dbReference type="InterPro" id="IPR020449">
    <property type="entry name" value="Tscrpt_reg_AraC-type_HTH"/>
</dbReference>
<dbReference type="InterPro" id="IPR050204">
    <property type="entry name" value="AraC_XylS_family_regulators"/>
</dbReference>
<keyword evidence="3" id="KW-0804">Transcription</keyword>
<evidence type="ECO:0000313" key="6">
    <source>
        <dbReference type="Proteomes" id="UP000091926"/>
    </source>
</evidence>
<dbReference type="STRING" id="463014.BAU07_16135"/>
<evidence type="ECO:0000256" key="1">
    <source>
        <dbReference type="ARBA" id="ARBA00023015"/>
    </source>
</evidence>
<keyword evidence="2" id="KW-0238">DNA-binding</keyword>
<dbReference type="PANTHER" id="PTHR46796">
    <property type="entry name" value="HTH-TYPE TRANSCRIPTIONAL ACTIVATOR RHAS-RELATED"/>
    <property type="match status" value="1"/>
</dbReference>
<keyword evidence="1" id="KW-0805">Transcription regulation</keyword>
<dbReference type="InterPro" id="IPR032783">
    <property type="entry name" value="AraC_lig"/>
</dbReference>
<dbReference type="EMBL" id="CP016172">
    <property type="protein sequence ID" value="ANN78434.1"/>
    <property type="molecule type" value="Genomic_DNA"/>
</dbReference>
<dbReference type="Proteomes" id="UP000091926">
    <property type="component" value="Chromosome"/>
</dbReference>
<evidence type="ECO:0000259" key="4">
    <source>
        <dbReference type="PROSITE" id="PS01124"/>
    </source>
</evidence>
<reference evidence="5 6" key="1">
    <citation type="submission" date="2016-06" db="EMBL/GenBank/DDBJ databases">
        <title>Complete genome sequences of Bordetella bronchialis and Bordetella flabilis.</title>
        <authorList>
            <person name="LiPuma J.J."/>
            <person name="Spilker T."/>
        </authorList>
    </citation>
    <scope>NUCLEOTIDE SEQUENCE [LARGE SCALE GENOMIC DNA]</scope>
    <source>
        <strain evidence="5 6">AU10664</strain>
    </source>
</reference>
<dbReference type="AlphaFoldDB" id="A0A193GGL0"/>
<dbReference type="PRINTS" id="PR00032">
    <property type="entry name" value="HTHARAC"/>
</dbReference>
<dbReference type="InterPro" id="IPR009057">
    <property type="entry name" value="Homeodomain-like_sf"/>
</dbReference>
<organism evidence="5 6">
    <name type="scientific">Bordetella flabilis</name>
    <dbReference type="NCBI Taxonomy" id="463014"/>
    <lineage>
        <taxon>Bacteria</taxon>
        <taxon>Pseudomonadati</taxon>
        <taxon>Pseudomonadota</taxon>
        <taxon>Betaproteobacteria</taxon>
        <taxon>Burkholderiales</taxon>
        <taxon>Alcaligenaceae</taxon>
        <taxon>Bordetella</taxon>
    </lineage>
</organism>